<proteinExistence type="predicted"/>
<accession>A0A2N9HPC2</accession>
<dbReference type="PANTHER" id="PTHR11439:SF455">
    <property type="entry name" value="RLK (RECEPTOR-LIKE PROTEIN KINASE) 8, PUTATIVE-RELATED"/>
    <property type="match status" value="1"/>
</dbReference>
<name>A0A2N9HPC2_FAGSY</name>
<sequence length="101" mass="11024">MLDSKAAPTPIVVTPALTPSDDDVVPDPTTYRSLVGALQYATFTKPDITFAVNRICQFMHKPTSTHFVAAKRILRFLKGTLDKGVLFQPSPLTLTAFTDAD</sequence>
<evidence type="ECO:0008006" key="2">
    <source>
        <dbReference type="Google" id="ProtNLM"/>
    </source>
</evidence>
<organism evidence="1">
    <name type="scientific">Fagus sylvatica</name>
    <name type="common">Beechnut</name>
    <dbReference type="NCBI Taxonomy" id="28930"/>
    <lineage>
        <taxon>Eukaryota</taxon>
        <taxon>Viridiplantae</taxon>
        <taxon>Streptophyta</taxon>
        <taxon>Embryophyta</taxon>
        <taxon>Tracheophyta</taxon>
        <taxon>Spermatophyta</taxon>
        <taxon>Magnoliopsida</taxon>
        <taxon>eudicotyledons</taxon>
        <taxon>Gunneridae</taxon>
        <taxon>Pentapetalae</taxon>
        <taxon>rosids</taxon>
        <taxon>fabids</taxon>
        <taxon>Fagales</taxon>
        <taxon>Fagaceae</taxon>
        <taxon>Fagus</taxon>
    </lineage>
</organism>
<dbReference type="EMBL" id="OIVN01003780">
    <property type="protein sequence ID" value="SPD13551.1"/>
    <property type="molecule type" value="Genomic_DNA"/>
</dbReference>
<reference evidence="1" key="1">
    <citation type="submission" date="2018-02" db="EMBL/GenBank/DDBJ databases">
        <authorList>
            <person name="Cohen D.B."/>
            <person name="Kent A.D."/>
        </authorList>
    </citation>
    <scope>NUCLEOTIDE SEQUENCE</scope>
</reference>
<evidence type="ECO:0000313" key="1">
    <source>
        <dbReference type="EMBL" id="SPD13551.1"/>
    </source>
</evidence>
<dbReference type="AlphaFoldDB" id="A0A2N9HPC2"/>
<gene>
    <name evidence="1" type="ORF">FSB_LOCUS41433</name>
</gene>
<protein>
    <recommendedName>
        <fullName evidence="2">Reverse transcriptase Ty1/copia-type domain-containing protein</fullName>
    </recommendedName>
</protein>
<dbReference type="PANTHER" id="PTHR11439">
    <property type="entry name" value="GAG-POL-RELATED RETROTRANSPOSON"/>
    <property type="match status" value="1"/>
</dbReference>